<proteinExistence type="predicted"/>
<dbReference type="RefSeq" id="WP_226937838.1">
    <property type="nucleotide sequence ID" value="NZ_JACDXX010000059.1"/>
</dbReference>
<protein>
    <submittedName>
        <fullName evidence="1">Uncharacterized protein</fullName>
    </submittedName>
</protein>
<dbReference type="Proteomes" id="UP001198571">
    <property type="component" value="Unassembled WGS sequence"/>
</dbReference>
<accession>A0ABS8CSQ8</accession>
<gene>
    <name evidence="1" type="ORF">H0485_20895</name>
</gene>
<comment type="caution">
    <text evidence="1">The sequence shown here is derived from an EMBL/GenBank/DDBJ whole genome shotgun (WGS) entry which is preliminary data.</text>
</comment>
<evidence type="ECO:0000313" key="1">
    <source>
        <dbReference type="EMBL" id="MCB5412422.1"/>
    </source>
</evidence>
<evidence type="ECO:0000313" key="2">
    <source>
        <dbReference type="Proteomes" id="UP001198571"/>
    </source>
</evidence>
<organism evidence="1 2">
    <name type="scientific">Pseudogemmobacter faecipullorum</name>
    <dbReference type="NCBI Taxonomy" id="2755041"/>
    <lineage>
        <taxon>Bacteria</taxon>
        <taxon>Pseudomonadati</taxon>
        <taxon>Pseudomonadota</taxon>
        <taxon>Alphaproteobacteria</taxon>
        <taxon>Rhodobacterales</taxon>
        <taxon>Paracoccaceae</taxon>
        <taxon>Pseudogemmobacter</taxon>
    </lineage>
</organism>
<sequence length="100" mass="11214">MTRVEFEIDPKHALTVSWATWIALGEALGELGRHYPDDRWKEPLRERILAAFERGNIEQTENGAGPLSPGIIPHLKNFEDAALSDAITAINAAFDRIAYR</sequence>
<dbReference type="EMBL" id="JACDXX010000059">
    <property type="protein sequence ID" value="MCB5412422.1"/>
    <property type="molecule type" value="Genomic_DNA"/>
</dbReference>
<name>A0ABS8CSQ8_9RHOB</name>
<reference evidence="1 2" key="1">
    <citation type="submission" date="2020-07" db="EMBL/GenBank/DDBJ databases">
        <title>Pseudogemmobacter sp. nov., isolated from poultry manure in Taiwan.</title>
        <authorList>
            <person name="Lin S.-Y."/>
            <person name="Tang Y.-S."/>
            <person name="Young C.-C."/>
        </authorList>
    </citation>
    <scope>NUCLEOTIDE SEQUENCE [LARGE SCALE GENOMIC DNA]</scope>
    <source>
        <strain evidence="1 2">CC-YST710</strain>
    </source>
</reference>
<keyword evidence="2" id="KW-1185">Reference proteome</keyword>